<dbReference type="Pfam" id="PF11951">
    <property type="entry name" value="Fungal_trans_2"/>
    <property type="match status" value="1"/>
</dbReference>
<keyword evidence="2" id="KW-0539">Nucleus</keyword>
<evidence type="ECO:0000256" key="3">
    <source>
        <dbReference type="SAM" id="MobiDB-lite"/>
    </source>
</evidence>
<keyword evidence="5" id="KW-1185">Reference proteome</keyword>
<dbReference type="GO" id="GO:0000976">
    <property type="term" value="F:transcription cis-regulatory region binding"/>
    <property type="evidence" value="ECO:0007669"/>
    <property type="project" value="TreeGrafter"/>
</dbReference>
<dbReference type="PANTHER" id="PTHR37534:SF7">
    <property type="entry name" value="TRANSCRIPTIONAL ACTIVATOR PROTEIN UGA3"/>
    <property type="match status" value="1"/>
</dbReference>
<evidence type="ECO:0000313" key="4">
    <source>
        <dbReference type="EMBL" id="KAH3663966.1"/>
    </source>
</evidence>
<dbReference type="GO" id="GO:0045944">
    <property type="term" value="P:positive regulation of transcription by RNA polymerase II"/>
    <property type="evidence" value="ECO:0007669"/>
    <property type="project" value="TreeGrafter"/>
</dbReference>
<organism evidence="4 5">
    <name type="scientific">Ogataea philodendri</name>
    <dbReference type="NCBI Taxonomy" id="1378263"/>
    <lineage>
        <taxon>Eukaryota</taxon>
        <taxon>Fungi</taxon>
        <taxon>Dikarya</taxon>
        <taxon>Ascomycota</taxon>
        <taxon>Saccharomycotina</taxon>
        <taxon>Pichiomycetes</taxon>
        <taxon>Pichiales</taxon>
        <taxon>Pichiaceae</taxon>
        <taxon>Ogataea</taxon>
    </lineage>
</organism>
<name>A0A9P8T3M6_9ASCO</name>
<protein>
    <recommendedName>
        <fullName evidence="6">Zn(2)-C6 fungal-type domain-containing protein</fullName>
    </recommendedName>
</protein>
<dbReference type="PANTHER" id="PTHR37534">
    <property type="entry name" value="TRANSCRIPTIONAL ACTIVATOR PROTEIN UGA3"/>
    <property type="match status" value="1"/>
</dbReference>
<gene>
    <name evidence="4" type="ORF">OGAPHI_004680</name>
</gene>
<dbReference type="OrthoDB" id="5419315at2759"/>
<dbReference type="Proteomes" id="UP000769157">
    <property type="component" value="Unassembled WGS sequence"/>
</dbReference>
<comment type="subcellular location">
    <subcellularLocation>
        <location evidence="1">Nucleus</location>
    </subcellularLocation>
</comment>
<feature type="region of interest" description="Disordered" evidence="3">
    <location>
        <begin position="69"/>
        <end position="92"/>
    </location>
</feature>
<evidence type="ECO:0000256" key="2">
    <source>
        <dbReference type="ARBA" id="ARBA00023242"/>
    </source>
</evidence>
<dbReference type="EMBL" id="JAEUBE010000352">
    <property type="protein sequence ID" value="KAH3663966.1"/>
    <property type="molecule type" value="Genomic_DNA"/>
</dbReference>
<reference evidence="4" key="1">
    <citation type="journal article" date="2021" name="Open Biol.">
        <title>Shared evolutionary footprints suggest mitochondrial oxidative damage underlies multiple complex I losses in fungi.</title>
        <authorList>
            <person name="Schikora-Tamarit M.A."/>
            <person name="Marcet-Houben M."/>
            <person name="Nosek J."/>
            <person name="Gabaldon T."/>
        </authorList>
    </citation>
    <scope>NUCLEOTIDE SEQUENCE</scope>
    <source>
        <strain evidence="4">CBS6075</strain>
    </source>
</reference>
<evidence type="ECO:0008006" key="6">
    <source>
        <dbReference type="Google" id="ProtNLM"/>
    </source>
</evidence>
<reference evidence="4" key="2">
    <citation type="submission" date="2021-01" db="EMBL/GenBank/DDBJ databases">
        <authorList>
            <person name="Schikora-Tamarit M.A."/>
        </authorList>
    </citation>
    <scope>NUCLEOTIDE SEQUENCE</scope>
    <source>
        <strain evidence="4">CBS6075</strain>
    </source>
</reference>
<proteinExistence type="predicted"/>
<comment type="caution">
    <text evidence="4">The sequence shown here is derived from an EMBL/GenBank/DDBJ whole genome shotgun (WGS) entry which is preliminary data.</text>
</comment>
<dbReference type="GO" id="GO:0005634">
    <property type="term" value="C:nucleus"/>
    <property type="evidence" value="ECO:0007669"/>
    <property type="project" value="UniProtKB-SubCell"/>
</dbReference>
<evidence type="ECO:0000256" key="1">
    <source>
        <dbReference type="ARBA" id="ARBA00004123"/>
    </source>
</evidence>
<sequence>MFNAFNVTDLALVDQKPASAARRSLPDFQLMLNTPDNSGRAGRSRSGCNECRRRKLGITCVWRDPDQIRNKNKKRKTNKEIPPETAPESTDQMLIKTPTHFTAVSSPGSPAHSLIDMLKGHVQFIPDVLSPQKSLFSLPMMQSLNQTENEYLDYYVNCVSKTVSILPEETNFFLSLYIPLAAKNTSILHALLGWGGLFLAGSKENSTPLKYIKSSLNLCSDKLKAPFLTDNDKLELVSVYTILCAAEICAGDVKDWYKYFRKLHEFIVDESKGNLRALVQLLGRSEDAKWLISNFLYHDVLSSTSHQTGTIFTSEQYCEALDIGSSSMRLLDSGSVCDPLQGCVRPLYVLLGEIANTRTMLVSMEEELEQITDKEEYDKKRLDYLTLLDLSYKDLDIRIRNTEPHTRSLLFLKNDEELEHHHTLFETYKLSLQIYLRMMIRKTPPALPEIQLLLLELKPCLDIVLNTSVQAALCFPFLVAGCASVTKEDRKEMSGKLHQISSKFPVKNFERILVVIRKVWKNNNGGWKCVYWFDVAESMGWTLSLA</sequence>
<dbReference type="GO" id="GO:0003700">
    <property type="term" value="F:DNA-binding transcription factor activity"/>
    <property type="evidence" value="ECO:0007669"/>
    <property type="project" value="TreeGrafter"/>
</dbReference>
<accession>A0A9P8T3M6</accession>
<evidence type="ECO:0000313" key="5">
    <source>
        <dbReference type="Proteomes" id="UP000769157"/>
    </source>
</evidence>
<dbReference type="RefSeq" id="XP_046060246.1">
    <property type="nucleotide sequence ID" value="XM_046205784.1"/>
</dbReference>
<dbReference type="InterPro" id="IPR021858">
    <property type="entry name" value="Fun_TF"/>
</dbReference>
<dbReference type="AlphaFoldDB" id="A0A9P8T3M6"/>
<dbReference type="GeneID" id="70236645"/>